<gene>
    <name evidence="1" type="ORF">ACFPIB_02615</name>
</gene>
<evidence type="ECO:0000313" key="1">
    <source>
        <dbReference type="EMBL" id="MFC5269486.1"/>
    </source>
</evidence>
<dbReference type="Gene3D" id="3.40.50.300">
    <property type="entry name" value="P-loop containing nucleotide triphosphate hydrolases"/>
    <property type="match status" value="1"/>
</dbReference>
<dbReference type="EMBL" id="JBHSKT010000001">
    <property type="protein sequence ID" value="MFC5269486.1"/>
    <property type="molecule type" value="Genomic_DNA"/>
</dbReference>
<evidence type="ECO:0008006" key="3">
    <source>
        <dbReference type="Google" id="ProtNLM"/>
    </source>
</evidence>
<protein>
    <recommendedName>
        <fullName evidence="3">NadR/Ttd14 AAA domain-containing protein</fullName>
    </recommendedName>
</protein>
<evidence type="ECO:0000313" key="2">
    <source>
        <dbReference type="Proteomes" id="UP001596161"/>
    </source>
</evidence>
<dbReference type="Proteomes" id="UP001596161">
    <property type="component" value="Unassembled WGS sequence"/>
</dbReference>
<accession>A0ABW0E7D9</accession>
<reference evidence="2" key="1">
    <citation type="journal article" date="2019" name="Int. J. Syst. Evol. Microbiol.">
        <title>The Global Catalogue of Microorganisms (GCM) 10K type strain sequencing project: providing services to taxonomists for standard genome sequencing and annotation.</title>
        <authorList>
            <consortium name="The Broad Institute Genomics Platform"/>
            <consortium name="The Broad Institute Genome Sequencing Center for Infectious Disease"/>
            <person name="Wu L."/>
            <person name="Ma J."/>
        </authorList>
    </citation>
    <scope>NUCLEOTIDE SEQUENCE [LARGE SCALE GENOMIC DNA]</scope>
    <source>
        <strain evidence="2">KACC 12602</strain>
    </source>
</reference>
<keyword evidence="2" id="KW-1185">Reference proteome</keyword>
<proteinExistence type="predicted"/>
<dbReference type="SUPFAM" id="SSF52540">
    <property type="entry name" value="P-loop containing nucleoside triphosphate hydrolases"/>
    <property type="match status" value="1"/>
</dbReference>
<name>A0ABW0E7D9_9BACT</name>
<organism evidence="1 2">
    <name type="scientific">Adhaeribacter terreus</name>
    <dbReference type="NCBI Taxonomy" id="529703"/>
    <lineage>
        <taxon>Bacteria</taxon>
        <taxon>Pseudomonadati</taxon>
        <taxon>Bacteroidota</taxon>
        <taxon>Cytophagia</taxon>
        <taxon>Cytophagales</taxon>
        <taxon>Hymenobacteraceae</taxon>
        <taxon>Adhaeribacter</taxon>
    </lineage>
</organism>
<comment type="caution">
    <text evidence="1">The sequence shown here is derived from an EMBL/GenBank/DDBJ whole genome shotgun (WGS) entry which is preliminary data.</text>
</comment>
<sequence>MVKTFTETTTSQPTRSQRKTTIVEFVGSPGVGKTTSCNCFTEMLQAKGLHVCQSEDLKTYFRNLGRRQKLQLFCNTLFMKAFTLIKYTTILARYKIYSLNSVYRFLRLSVFQAALDQMIKTRKVDLVLLDQWMIQELWSATIFKTDAMQQLQTELKEFYFKTDYLFYFDLDVETAAGRIENRSTNRSRFDRMTPEKRLAEMKKYNAYLHGLFQHADCLEKHTLSTEQSPYQNGELFLKLLAPVLPSNN</sequence>
<dbReference type="RefSeq" id="WP_378015863.1">
    <property type="nucleotide sequence ID" value="NZ_JBHSKT010000001.1"/>
</dbReference>
<dbReference type="InterPro" id="IPR027417">
    <property type="entry name" value="P-loop_NTPase"/>
</dbReference>